<organism evidence="1 2">
    <name type="scientific">Trichinella papuae</name>
    <dbReference type="NCBI Taxonomy" id="268474"/>
    <lineage>
        <taxon>Eukaryota</taxon>
        <taxon>Metazoa</taxon>
        <taxon>Ecdysozoa</taxon>
        <taxon>Nematoda</taxon>
        <taxon>Enoplea</taxon>
        <taxon>Dorylaimia</taxon>
        <taxon>Trichinellida</taxon>
        <taxon>Trichinellidae</taxon>
        <taxon>Trichinella</taxon>
    </lineage>
</organism>
<name>A0A0V1N227_9BILA</name>
<dbReference type="Proteomes" id="UP000054843">
    <property type="component" value="Unassembled WGS sequence"/>
</dbReference>
<reference evidence="1 2" key="1">
    <citation type="submission" date="2015-01" db="EMBL/GenBank/DDBJ databases">
        <title>Evolution of Trichinella species and genotypes.</title>
        <authorList>
            <person name="Korhonen P.K."/>
            <person name="Edoardo P."/>
            <person name="Giuseppe L.R."/>
            <person name="Gasser R.B."/>
        </authorList>
    </citation>
    <scope>NUCLEOTIDE SEQUENCE [LARGE SCALE GENOMIC DNA]</scope>
    <source>
        <strain evidence="1">ISS1980</strain>
    </source>
</reference>
<evidence type="ECO:0000313" key="1">
    <source>
        <dbReference type="EMBL" id="KRZ77994.1"/>
    </source>
</evidence>
<sequence>MRQVDQISPAWVAVCTEKNVQFTASKIVPIIFQKMTDRLCFQTAVSSSRGVAGLLLVPGVSVYGMHKSERIVLPAKPPPLLPPLCSSPTLLAAEFQLAAIHNWQIQCSASNRLGQNCRP</sequence>
<accession>A0A0V1N227</accession>
<gene>
    <name evidence="1" type="ORF">T10_9534</name>
</gene>
<dbReference type="AlphaFoldDB" id="A0A0V1N227"/>
<dbReference type="EMBL" id="JYDO01000015">
    <property type="protein sequence ID" value="KRZ77994.1"/>
    <property type="molecule type" value="Genomic_DNA"/>
</dbReference>
<protein>
    <submittedName>
        <fullName evidence="1">Uncharacterized protein</fullName>
    </submittedName>
</protein>
<comment type="caution">
    <text evidence="1">The sequence shown here is derived from an EMBL/GenBank/DDBJ whole genome shotgun (WGS) entry which is preliminary data.</text>
</comment>
<evidence type="ECO:0000313" key="2">
    <source>
        <dbReference type="Proteomes" id="UP000054843"/>
    </source>
</evidence>
<proteinExistence type="predicted"/>
<keyword evidence="2" id="KW-1185">Reference proteome</keyword>